<dbReference type="KEGG" id="smt:Smal_1053"/>
<dbReference type="InterPro" id="IPR000847">
    <property type="entry name" value="LysR_HTH_N"/>
</dbReference>
<dbReference type="GO" id="GO:0003677">
    <property type="term" value="F:DNA binding"/>
    <property type="evidence" value="ECO:0007669"/>
    <property type="project" value="UniProtKB-KW"/>
</dbReference>
<organism evidence="6 7">
    <name type="scientific">Stenotrophomonas maltophilia (strain R551-3)</name>
    <dbReference type="NCBI Taxonomy" id="391008"/>
    <lineage>
        <taxon>Bacteria</taxon>
        <taxon>Pseudomonadati</taxon>
        <taxon>Pseudomonadota</taxon>
        <taxon>Gammaproteobacteria</taxon>
        <taxon>Lysobacterales</taxon>
        <taxon>Lysobacteraceae</taxon>
        <taxon>Stenotrophomonas</taxon>
        <taxon>Stenotrophomonas maltophilia group</taxon>
    </lineage>
</organism>
<accession>B4SNU6</accession>
<dbReference type="AlphaFoldDB" id="B4SNU6"/>
<dbReference type="Gene3D" id="3.40.190.10">
    <property type="entry name" value="Periplasmic binding protein-like II"/>
    <property type="match status" value="2"/>
</dbReference>
<evidence type="ECO:0000259" key="5">
    <source>
        <dbReference type="PROSITE" id="PS50931"/>
    </source>
</evidence>
<dbReference type="GO" id="GO:0032993">
    <property type="term" value="C:protein-DNA complex"/>
    <property type="evidence" value="ECO:0007669"/>
    <property type="project" value="TreeGrafter"/>
</dbReference>
<dbReference type="Proteomes" id="UP000001867">
    <property type="component" value="Chromosome"/>
</dbReference>
<dbReference type="PANTHER" id="PTHR30346:SF30">
    <property type="entry name" value="SMALL NEUTRAL PROTEASE REGULATORY PROTEIN"/>
    <property type="match status" value="1"/>
</dbReference>
<dbReference type="OrthoDB" id="5289754at2"/>
<dbReference type="InterPro" id="IPR036390">
    <property type="entry name" value="WH_DNA-bd_sf"/>
</dbReference>
<reference evidence="6 7" key="1">
    <citation type="submission" date="2008-06" db="EMBL/GenBank/DDBJ databases">
        <title>Complete sequence of Stenotrophomonas maltophilia R551-3.</title>
        <authorList>
            <consortium name="US DOE Joint Genome Institute"/>
            <person name="Lucas S."/>
            <person name="Copeland A."/>
            <person name="Lapidus A."/>
            <person name="Glavina del Rio T."/>
            <person name="Dalin E."/>
            <person name="Tice H."/>
            <person name="Pitluck S."/>
            <person name="Chain P."/>
            <person name="Malfatti S."/>
            <person name="Shin M."/>
            <person name="Vergez L."/>
            <person name="Lang D."/>
            <person name="Schmutz J."/>
            <person name="Larimer F."/>
            <person name="Land M."/>
            <person name="Hauser L."/>
            <person name="Kyrpides N."/>
            <person name="Mikhailova N."/>
            <person name="Taghavi S."/>
            <person name="Monchy S."/>
            <person name="Newman L."/>
            <person name="Vangronsveld J."/>
            <person name="van der Lelie D."/>
            <person name="Richardson P."/>
        </authorList>
    </citation>
    <scope>NUCLEOTIDE SEQUENCE [LARGE SCALE GENOMIC DNA]</scope>
    <source>
        <strain evidence="6 7">R551-3</strain>
    </source>
</reference>
<protein>
    <submittedName>
        <fullName evidence="6">Transcriptional regulator, LysR family</fullName>
    </submittedName>
</protein>
<dbReference type="InterPro" id="IPR036388">
    <property type="entry name" value="WH-like_DNA-bd_sf"/>
</dbReference>
<keyword evidence="3" id="KW-0238">DNA-binding</keyword>
<proteinExistence type="inferred from homology"/>
<dbReference type="eggNOG" id="COG0583">
    <property type="taxonomic scope" value="Bacteria"/>
</dbReference>
<dbReference type="SUPFAM" id="SSF46785">
    <property type="entry name" value="Winged helix' DNA-binding domain"/>
    <property type="match status" value="1"/>
</dbReference>
<dbReference type="Pfam" id="PF03466">
    <property type="entry name" value="LysR_substrate"/>
    <property type="match status" value="1"/>
</dbReference>
<evidence type="ECO:0000256" key="3">
    <source>
        <dbReference type="ARBA" id="ARBA00023125"/>
    </source>
</evidence>
<feature type="domain" description="HTH lysR-type" evidence="5">
    <location>
        <begin position="1"/>
        <end position="58"/>
    </location>
</feature>
<dbReference type="FunFam" id="1.10.10.10:FF:000001">
    <property type="entry name" value="LysR family transcriptional regulator"/>
    <property type="match status" value="1"/>
</dbReference>
<sequence length="310" mass="33147">MELRHLRYFVMTAQLQSFTKAAEALHIAQPPLGQQIRALEEEIGTPLFHRQGRGIVLSDAGRVFWAAAVDILARVDHAKEQALSAARGEVGTLTLGLTESASYNDAVTALLRRFRQAHPAVQLQLVEDGSESLIRRLDDGELDAVIVRPPYSHPGELVIQQLSAEPLVAVLPAEHPLAGRAGIALTELRDERFILFSRKSGYGLSADVVAACRSQGFTPTIQQEAPQVASAINLAAAGLGIAIVPASMQTLHRPGLAFVALELGMPITALQLAMRGQHPALAAALLRCACSSAHPPTAPDDARSTELRTP</sequence>
<dbReference type="PROSITE" id="PS50931">
    <property type="entry name" value="HTH_LYSR"/>
    <property type="match status" value="1"/>
</dbReference>
<dbReference type="InterPro" id="IPR037410">
    <property type="entry name" value="BudR_PBP2"/>
</dbReference>
<gene>
    <name evidence="6" type="ordered locus">Smal_1053</name>
</gene>
<comment type="similarity">
    <text evidence="1">Belongs to the LysR transcriptional regulatory family.</text>
</comment>
<dbReference type="PRINTS" id="PR00039">
    <property type="entry name" value="HTHLYSR"/>
</dbReference>
<dbReference type="GO" id="GO:0003700">
    <property type="term" value="F:DNA-binding transcription factor activity"/>
    <property type="evidence" value="ECO:0007669"/>
    <property type="project" value="InterPro"/>
</dbReference>
<evidence type="ECO:0000256" key="4">
    <source>
        <dbReference type="ARBA" id="ARBA00023163"/>
    </source>
</evidence>
<dbReference type="HOGENOM" id="CLU_039613_6_4_6"/>
<dbReference type="SUPFAM" id="SSF53850">
    <property type="entry name" value="Periplasmic binding protein-like II"/>
    <property type="match status" value="1"/>
</dbReference>
<keyword evidence="2" id="KW-0805">Transcription regulation</keyword>
<dbReference type="Pfam" id="PF00126">
    <property type="entry name" value="HTH_1"/>
    <property type="match status" value="1"/>
</dbReference>
<dbReference type="RefSeq" id="WP_012510369.1">
    <property type="nucleotide sequence ID" value="NC_011071.1"/>
</dbReference>
<dbReference type="STRING" id="391008.Smal_1053"/>
<keyword evidence="4" id="KW-0804">Transcription</keyword>
<evidence type="ECO:0000256" key="2">
    <source>
        <dbReference type="ARBA" id="ARBA00023015"/>
    </source>
</evidence>
<dbReference type="PANTHER" id="PTHR30346">
    <property type="entry name" value="TRANSCRIPTIONAL DUAL REGULATOR HCAR-RELATED"/>
    <property type="match status" value="1"/>
</dbReference>
<dbReference type="CDD" id="cd08451">
    <property type="entry name" value="PBP2_BudR"/>
    <property type="match status" value="1"/>
</dbReference>
<name>B4SNU6_STRM5</name>
<dbReference type="Gene3D" id="1.10.10.10">
    <property type="entry name" value="Winged helix-like DNA-binding domain superfamily/Winged helix DNA-binding domain"/>
    <property type="match status" value="1"/>
</dbReference>
<dbReference type="InterPro" id="IPR005119">
    <property type="entry name" value="LysR_subst-bd"/>
</dbReference>
<dbReference type="EMBL" id="CP001111">
    <property type="protein sequence ID" value="ACF50758.1"/>
    <property type="molecule type" value="Genomic_DNA"/>
</dbReference>
<evidence type="ECO:0000313" key="7">
    <source>
        <dbReference type="Proteomes" id="UP000001867"/>
    </source>
</evidence>
<evidence type="ECO:0000256" key="1">
    <source>
        <dbReference type="ARBA" id="ARBA00009437"/>
    </source>
</evidence>
<evidence type="ECO:0000313" key="6">
    <source>
        <dbReference type="EMBL" id="ACF50758.1"/>
    </source>
</evidence>